<dbReference type="Pfam" id="PF05368">
    <property type="entry name" value="NmrA"/>
    <property type="match status" value="1"/>
</dbReference>
<organism evidence="5 7">
    <name type="scientific">Devosia psychrophila</name>
    <dbReference type="NCBI Taxonomy" id="728005"/>
    <lineage>
        <taxon>Bacteria</taxon>
        <taxon>Pseudomonadati</taxon>
        <taxon>Pseudomonadota</taxon>
        <taxon>Alphaproteobacteria</taxon>
        <taxon>Hyphomicrobiales</taxon>
        <taxon>Devosiaceae</taxon>
        <taxon>Devosia</taxon>
    </lineage>
</organism>
<evidence type="ECO:0000256" key="2">
    <source>
        <dbReference type="ARBA" id="ARBA00023002"/>
    </source>
</evidence>
<evidence type="ECO:0000256" key="1">
    <source>
        <dbReference type="ARBA" id="ARBA00022857"/>
    </source>
</evidence>
<dbReference type="InterPro" id="IPR008030">
    <property type="entry name" value="NmrA-like"/>
</dbReference>
<dbReference type="STRING" id="728005.SAMN04488059_101110"/>
<dbReference type="OrthoDB" id="319724at2"/>
<evidence type="ECO:0000259" key="3">
    <source>
        <dbReference type="Pfam" id="PF05368"/>
    </source>
</evidence>
<evidence type="ECO:0000313" key="4">
    <source>
        <dbReference type="EMBL" id="KKC31672.1"/>
    </source>
</evidence>
<keyword evidence="1" id="KW-0521">NADP</keyword>
<proteinExistence type="predicted"/>
<dbReference type="GO" id="GO:0016491">
    <property type="term" value="F:oxidoreductase activity"/>
    <property type="evidence" value="ECO:0007669"/>
    <property type="project" value="UniProtKB-KW"/>
</dbReference>
<keyword evidence="2" id="KW-0560">Oxidoreductase</keyword>
<evidence type="ECO:0000313" key="6">
    <source>
        <dbReference type="Proteomes" id="UP000033519"/>
    </source>
</evidence>
<dbReference type="InterPro" id="IPR051609">
    <property type="entry name" value="NmrA/Isoflavone_reductase-like"/>
</dbReference>
<reference evidence="5 7" key="2">
    <citation type="submission" date="2016-10" db="EMBL/GenBank/DDBJ databases">
        <authorList>
            <person name="de Groot N.N."/>
        </authorList>
    </citation>
    <scope>NUCLEOTIDE SEQUENCE [LARGE SCALE GENOMIC DNA]</scope>
    <source>
        <strain evidence="5 7">CGMCC 1.10210</strain>
    </source>
</reference>
<dbReference type="PATRIC" id="fig|728005.3.peg.1914"/>
<dbReference type="AlphaFoldDB" id="A0A0F5PSK9"/>
<evidence type="ECO:0000313" key="7">
    <source>
        <dbReference type="Proteomes" id="UP000182258"/>
    </source>
</evidence>
<dbReference type="PANTHER" id="PTHR47706:SF1">
    <property type="entry name" value="CIPA-LIKE, PUTATIVE (AFU_ORTHOLOGUE AFUA_1G12460)-RELATED"/>
    <property type="match status" value="1"/>
</dbReference>
<accession>A0A0F5PSK9</accession>
<gene>
    <name evidence="5" type="ORF">SAMN04488059_101110</name>
    <name evidence="4" type="ORF">WH91_18390</name>
</gene>
<dbReference type="SUPFAM" id="SSF51735">
    <property type="entry name" value="NAD(P)-binding Rossmann-fold domains"/>
    <property type="match status" value="1"/>
</dbReference>
<protein>
    <submittedName>
        <fullName evidence="5">NmrA-like family protein</fullName>
    </submittedName>
</protein>
<dbReference type="Proteomes" id="UP000033519">
    <property type="component" value="Unassembled WGS sequence"/>
</dbReference>
<dbReference type="PANTHER" id="PTHR47706">
    <property type="entry name" value="NMRA-LIKE FAMILY PROTEIN"/>
    <property type="match status" value="1"/>
</dbReference>
<dbReference type="InterPro" id="IPR045312">
    <property type="entry name" value="PCBER-like"/>
</dbReference>
<dbReference type="EMBL" id="LAPV01000159">
    <property type="protein sequence ID" value="KKC31672.1"/>
    <property type="molecule type" value="Genomic_DNA"/>
</dbReference>
<feature type="domain" description="NmrA-like" evidence="3">
    <location>
        <begin position="1"/>
        <end position="227"/>
    </location>
</feature>
<dbReference type="Gene3D" id="3.40.50.720">
    <property type="entry name" value="NAD(P)-binding Rossmann-like Domain"/>
    <property type="match status" value="1"/>
</dbReference>
<dbReference type="CDD" id="cd05259">
    <property type="entry name" value="PCBER_SDR_a"/>
    <property type="match status" value="1"/>
</dbReference>
<keyword evidence="6" id="KW-1185">Reference proteome</keyword>
<dbReference type="Proteomes" id="UP000182258">
    <property type="component" value="Unassembled WGS sequence"/>
</dbReference>
<evidence type="ECO:0000313" key="5">
    <source>
        <dbReference type="EMBL" id="SFB93555.1"/>
    </source>
</evidence>
<name>A0A0F5PSK9_9HYPH</name>
<reference evidence="4 6" key="1">
    <citation type="submission" date="2015-03" db="EMBL/GenBank/DDBJ databases">
        <authorList>
            <person name="Lepp D."/>
            <person name="Hassan Y.I."/>
            <person name="Li X.-Z."/>
            <person name="Zhou T."/>
        </authorList>
    </citation>
    <scope>NUCLEOTIDE SEQUENCE [LARGE SCALE GENOMIC DNA]</scope>
    <source>
        <strain evidence="4 6">Cr7-05</strain>
    </source>
</reference>
<sequence length="301" mass="32432">MTSTIAVAGATGNLGGRIVKALRRNGAEVWALVRPEADPDKLAALEADGARIIKVDLADQAGLVSALKGADVVVSALNGLRPVIIDAQSRLLAAAVHAGVKRFMPSDYAADFTKTADEPNRNFDLRREFSEKLDKAPIEAVSVLNGMFTDILAYGNPLIDLRQQSTTYWGEPDQLLDFTTMDDTAEVTALTALAPQAERYVRVAGDTLDAKALAALGSEMTGKSFALNRAGSIGELGAAIDKTRAADPGGENEEFPRWQQMQYIRNMSSGRAKLEPVDNGMFPDVRWTRVRDVVARMLARG</sequence>
<dbReference type="RefSeq" id="WP_046172448.1">
    <property type="nucleotide sequence ID" value="NZ_FOMB01000001.1"/>
</dbReference>
<dbReference type="Gene3D" id="3.90.25.10">
    <property type="entry name" value="UDP-galactose 4-epimerase, domain 1"/>
    <property type="match status" value="1"/>
</dbReference>
<dbReference type="EMBL" id="FOMB01000001">
    <property type="protein sequence ID" value="SFB93555.1"/>
    <property type="molecule type" value="Genomic_DNA"/>
</dbReference>
<dbReference type="InterPro" id="IPR036291">
    <property type="entry name" value="NAD(P)-bd_dom_sf"/>
</dbReference>